<organism evidence="2">
    <name type="scientific">Alexandrium monilatum</name>
    <dbReference type="NCBI Taxonomy" id="311494"/>
    <lineage>
        <taxon>Eukaryota</taxon>
        <taxon>Sar</taxon>
        <taxon>Alveolata</taxon>
        <taxon>Dinophyceae</taxon>
        <taxon>Gonyaulacales</taxon>
        <taxon>Pyrocystaceae</taxon>
        <taxon>Alexandrium</taxon>
    </lineage>
</organism>
<reference evidence="2" key="1">
    <citation type="submission" date="2021-01" db="EMBL/GenBank/DDBJ databases">
        <authorList>
            <person name="Corre E."/>
            <person name="Pelletier E."/>
            <person name="Niang G."/>
            <person name="Scheremetjew M."/>
            <person name="Finn R."/>
            <person name="Kale V."/>
            <person name="Holt S."/>
            <person name="Cochrane G."/>
            <person name="Meng A."/>
            <person name="Brown T."/>
            <person name="Cohen L."/>
        </authorList>
    </citation>
    <scope>NUCLEOTIDE SEQUENCE</scope>
    <source>
        <strain evidence="2">CCMP3105</strain>
    </source>
</reference>
<protein>
    <submittedName>
        <fullName evidence="2">Uncharacterized protein</fullName>
    </submittedName>
</protein>
<dbReference type="AlphaFoldDB" id="A0A7S4T6V8"/>
<accession>A0A7S4T6V8</accession>
<evidence type="ECO:0000256" key="1">
    <source>
        <dbReference type="SAM" id="MobiDB-lite"/>
    </source>
</evidence>
<gene>
    <name evidence="2" type="ORF">AMON00008_LOCUS63554</name>
</gene>
<name>A0A7S4T6V8_9DINO</name>
<dbReference type="EMBL" id="HBNR01088685">
    <property type="protein sequence ID" value="CAE4667062.1"/>
    <property type="molecule type" value="Transcribed_RNA"/>
</dbReference>
<sequence length="487" mass="52187">MRRLVDQSRLVAAAPVVVVRCQPRAFLGVRGCACAISEEVANLLAPRGRRRSLWIVGSAAPSPAAGIQRALAHAHAHGCDGVVFDFSTVEDRNFELVLQALESTLASNITKITAADTGAAEDFCNAVLNRSPGLAEDITALAQALADSSLGGTTSLSEAAVEALGAHRLSPGCLWAHLARASGGGAAASPADRWRAAVVVLQAAAAHAEQLESPTGWIEHQTGKRRIPYLLNALEVATAAAGPPVAVALLHVDVLMRSLFVDQRGEELLAVLLEHLQGRRTAEDPSPVRALFQTGDASTAFWALSPPLTERAVALPSATAGSADGPDVGVLALEGDEDGPAPAAGDATAGRAGDGRERVRFEWQMDQVLGHPAVLELRRRHAEAPTAFAVVFWETIRHLCRQPYLPVPARADDLKHPILQAMLHANLLEPRWGPLRLVVAGRGARARLLAWIDAQHAKLPWHQRLEYNLQFIRERQTITRQLRHLGR</sequence>
<feature type="region of interest" description="Disordered" evidence="1">
    <location>
        <begin position="326"/>
        <end position="353"/>
    </location>
</feature>
<proteinExistence type="predicted"/>
<feature type="compositionally biased region" description="Low complexity" evidence="1">
    <location>
        <begin position="340"/>
        <end position="351"/>
    </location>
</feature>
<evidence type="ECO:0000313" key="2">
    <source>
        <dbReference type="EMBL" id="CAE4667062.1"/>
    </source>
</evidence>